<evidence type="ECO:0000313" key="2">
    <source>
        <dbReference type="EMBL" id="JAU79315.1"/>
    </source>
</evidence>
<gene>
    <name evidence="2" type="ORF">MP_TR23363_c0_g1_i1_g.67998</name>
</gene>
<feature type="region of interest" description="Disordered" evidence="1">
    <location>
        <begin position="1"/>
        <end position="23"/>
    </location>
</feature>
<dbReference type="EMBL" id="GEVM01026623">
    <property type="protein sequence ID" value="JAU79315.1"/>
    <property type="molecule type" value="Transcribed_RNA"/>
</dbReference>
<feature type="region of interest" description="Disordered" evidence="1">
    <location>
        <begin position="43"/>
        <end position="182"/>
    </location>
</feature>
<protein>
    <submittedName>
        <fullName evidence="2">Uncharacterized protein</fullName>
    </submittedName>
</protein>
<organism evidence="2">
    <name type="scientific">Noccaea caerulescens</name>
    <name type="common">Alpine penny-cress</name>
    <name type="synonym">Thlaspi caerulescens</name>
    <dbReference type="NCBI Taxonomy" id="107243"/>
    <lineage>
        <taxon>Eukaryota</taxon>
        <taxon>Viridiplantae</taxon>
        <taxon>Streptophyta</taxon>
        <taxon>Embryophyta</taxon>
        <taxon>Tracheophyta</taxon>
        <taxon>Spermatophyta</taxon>
        <taxon>Magnoliopsida</taxon>
        <taxon>eudicotyledons</taxon>
        <taxon>Gunneridae</taxon>
        <taxon>Pentapetalae</taxon>
        <taxon>rosids</taxon>
        <taxon>malvids</taxon>
        <taxon>Brassicales</taxon>
        <taxon>Brassicaceae</taxon>
        <taxon>Coluteocarpeae</taxon>
        <taxon>Noccaea</taxon>
    </lineage>
</organism>
<feature type="compositionally biased region" description="Low complexity" evidence="1">
    <location>
        <begin position="106"/>
        <end position="121"/>
    </location>
</feature>
<dbReference type="AlphaFoldDB" id="A0A1J3IG32"/>
<feature type="compositionally biased region" description="Basic and acidic residues" evidence="1">
    <location>
        <begin position="1"/>
        <end position="13"/>
    </location>
</feature>
<proteinExistence type="predicted"/>
<evidence type="ECO:0000256" key="1">
    <source>
        <dbReference type="SAM" id="MobiDB-lite"/>
    </source>
</evidence>
<feature type="compositionally biased region" description="Acidic residues" evidence="1">
    <location>
        <begin position="153"/>
        <end position="174"/>
    </location>
</feature>
<name>A0A1J3IG32_NOCCA</name>
<feature type="compositionally biased region" description="Basic and acidic residues" evidence="1">
    <location>
        <begin position="49"/>
        <end position="59"/>
    </location>
</feature>
<accession>A0A1J3IG32</accession>
<reference evidence="2" key="1">
    <citation type="submission" date="2016-07" db="EMBL/GenBank/DDBJ databases">
        <title>De novo transcriptome assembly of four accessions of the metal hyperaccumulator plant Noccaea caerulescens.</title>
        <authorList>
            <person name="Blande D."/>
            <person name="Halimaa P."/>
            <person name="Tervahauta A.I."/>
            <person name="Aarts M.G."/>
            <person name="Karenlampi S.O."/>
        </authorList>
    </citation>
    <scope>NUCLEOTIDE SEQUENCE</scope>
</reference>
<sequence length="182" mass="20290">MEEDCQHSTDQKERMRRGKEDDEVEQLLQAAQDEMILKLSVNSHISSSKPDKLDPDLHSRFLALRSRPSQKKKKDQNPQARSSPPKSKDVEETPDDIMLRFAALKSSLPSSSSSSSVSPSVRLPGDEIGEDAEVEKLIQWAIDAARLDPSPPSDDDDDDDNQSSDNDDELDDDNGSTRDGKR</sequence>